<evidence type="ECO:0000313" key="7">
    <source>
        <dbReference type="EMBL" id="MYM67603.1"/>
    </source>
</evidence>
<dbReference type="GO" id="GO:0033013">
    <property type="term" value="P:tetrapyrrole metabolic process"/>
    <property type="evidence" value="ECO:0007669"/>
    <property type="project" value="UniProtKB-ARBA"/>
</dbReference>
<comment type="similarity">
    <text evidence="2">Belongs to the TspO/BZRP family.</text>
</comment>
<evidence type="ECO:0000313" key="8">
    <source>
        <dbReference type="Proteomes" id="UP000450012"/>
    </source>
</evidence>
<dbReference type="EMBL" id="WWCK01000003">
    <property type="protein sequence ID" value="MYM67603.1"/>
    <property type="molecule type" value="Genomic_DNA"/>
</dbReference>
<name>A0A7X4GQ53_9BURK</name>
<accession>A0A7X4GQ53</accession>
<keyword evidence="4 6" id="KW-1133">Transmembrane helix</keyword>
<feature type="transmembrane region" description="Helical" evidence="6">
    <location>
        <begin position="101"/>
        <end position="121"/>
    </location>
</feature>
<feature type="transmembrane region" description="Helical" evidence="6">
    <location>
        <begin position="77"/>
        <end position="95"/>
    </location>
</feature>
<dbReference type="Pfam" id="PF03073">
    <property type="entry name" value="TspO_MBR"/>
    <property type="match status" value="1"/>
</dbReference>
<dbReference type="CDD" id="cd15904">
    <property type="entry name" value="TSPO_MBR"/>
    <property type="match status" value="1"/>
</dbReference>
<comment type="subcellular location">
    <subcellularLocation>
        <location evidence="1">Membrane</location>
        <topology evidence="1">Multi-pass membrane protein</topology>
    </subcellularLocation>
</comment>
<organism evidence="7 8">
    <name type="scientific">Duganella rivi</name>
    <dbReference type="NCBI Taxonomy" id="2666083"/>
    <lineage>
        <taxon>Bacteria</taxon>
        <taxon>Pseudomonadati</taxon>
        <taxon>Pseudomonadota</taxon>
        <taxon>Betaproteobacteria</taxon>
        <taxon>Burkholderiales</taxon>
        <taxon>Oxalobacteraceae</taxon>
        <taxon>Telluria group</taxon>
        <taxon>Duganella</taxon>
    </lineage>
</organism>
<evidence type="ECO:0000256" key="6">
    <source>
        <dbReference type="SAM" id="Phobius"/>
    </source>
</evidence>
<evidence type="ECO:0000256" key="3">
    <source>
        <dbReference type="ARBA" id="ARBA00022692"/>
    </source>
</evidence>
<dbReference type="Proteomes" id="UP000450012">
    <property type="component" value="Unassembled WGS sequence"/>
</dbReference>
<keyword evidence="5 6" id="KW-0472">Membrane</keyword>
<dbReference type="AlphaFoldDB" id="A0A7X4GQ53"/>
<evidence type="ECO:0000256" key="2">
    <source>
        <dbReference type="ARBA" id="ARBA00007524"/>
    </source>
</evidence>
<dbReference type="Gene3D" id="1.20.1260.100">
    <property type="entry name" value="TspO/MBR protein"/>
    <property type="match status" value="1"/>
</dbReference>
<comment type="caution">
    <text evidence="7">The sequence shown here is derived from an EMBL/GenBank/DDBJ whole genome shotgun (WGS) entry which is preliminary data.</text>
</comment>
<evidence type="ECO:0000256" key="1">
    <source>
        <dbReference type="ARBA" id="ARBA00004141"/>
    </source>
</evidence>
<proteinExistence type="inferred from homology"/>
<dbReference type="PANTHER" id="PTHR10057:SF0">
    <property type="entry name" value="TRANSLOCATOR PROTEIN"/>
    <property type="match status" value="1"/>
</dbReference>
<dbReference type="InterPro" id="IPR004307">
    <property type="entry name" value="TspO_MBR"/>
</dbReference>
<evidence type="ECO:0000256" key="4">
    <source>
        <dbReference type="ARBA" id="ARBA00022989"/>
    </source>
</evidence>
<keyword evidence="3 6" id="KW-0812">Transmembrane</keyword>
<dbReference type="PANTHER" id="PTHR10057">
    <property type="entry name" value="PERIPHERAL-TYPE BENZODIAZEPINE RECEPTOR"/>
    <property type="match status" value="1"/>
</dbReference>
<protein>
    <submittedName>
        <fullName evidence="7">Tryptophan-rich sensory protein</fullName>
    </submittedName>
</protein>
<evidence type="ECO:0000256" key="5">
    <source>
        <dbReference type="ARBA" id="ARBA00023136"/>
    </source>
</evidence>
<dbReference type="GO" id="GO:0016020">
    <property type="term" value="C:membrane"/>
    <property type="evidence" value="ECO:0007669"/>
    <property type="project" value="UniProtKB-SubCell"/>
</dbReference>
<sequence>MTLRSALSLVAWIALTAGFAALGAAGSASAPVFYAQLDQPSWAPPAWLFGPAWTLLYLLMAVAAWRIARTEHAKPALQLYVAQLVLNALWSWLFFAWHQGALAFACIIVLWLMIAATIVVFKRRDRIAAALLLPYIGWVSFATALCFSIWQRNPGML</sequence>
<keyword evidence="8" id="KW-1185">Reference proteome</keyword>
<dbReference type="InterPro" id="IPR038330">
    <property type="entry name" value="TspO/MBR-related_sf"/>
</dbReference>
<dbReference type="RefSeq" id="WP_161014122.1">
    <property type="nucleotide sequence ID" value="NZ_WWCK01000003.1"/>
</dbReference>
<reference evidence="7 8" key="1">
    <citation type="submission" date="2019-12" db="EMBL/GenBank/DDBJ databases">
        <title>Novel species isolated from a subtropical stream in China.</title>
        <authorList>
            <person name="Lu H."/>
        </authorList>
    </citation>
    <scope>NUCLEOTIDE SEQUENCE [LARGE SCALE GENOMIC DNA]</scope>
    <source>
        <strain evidence="7 8">FT55W</strain>
    </source>
</reference>
<dbReference type="FunFam" id="1.20.1260.100:FF:000001">
    <property type="entry name" value="translocator protein 2"/>
    <property type="match status" value="1"/>
</dbReference>
<feature type="transmembrane region" description="Helical" evidence="6">
    <location>
        <begin position="128"/>
        <end position="150"/>
    </location>
</feature>
<dbReference type="PIRSF" id="PIRSF005859">
    <property type="entry name" value="PBR"/>
    <property type="match status" value="1"/>
</dbReference>
<feature type="transmembrane region" description="Helical" evidence="6">
    <location>
        <begin position="45"/>
        <end position="65"/>
    </location>
</feature>
<gene>
    <name evidence="7" type="ORF">GTP45_12265</name>
</gene>